<comment type="caution">
    <text evidence="2">The sequence shown here is derived from an EMBL/GenBank/DDBJ whole genome shotgun (WGS) entry which is preliminary data.</text>
</comment>
<dbReference type="EMBL" id="JWZX01000313">
    <property type="protein sequence ID" value="KOO53256.1"/>
    <property type="molecule type" value="Genomic_DNA"/>
</dbReference>
<accession>A0A0M0LQH7</accession>
<proteinExistence type="predicted"/>
<feature type="compositionally biased region" description="Low complexity" evidence="1">
    <location>
        <begin position="59"/>
        <end position="69"/>
    </location>
</feature>
<feature type="region of interest" description="Disordered" evidence="1">
    <location>
        <begin position="482"/>
        <end position="503"/>
    </location>
</feature>
<feature type="region of interest" description="Disordered" evidence="1">
    <location>
        <begin position="1"/>
        <end position="35"/>
    </location>
</feature>
<protein>
    <submittedName>
        <fullName evidence="2">Uncharacterized protein</fullName>
    </submittedName>
</protein>
<feature type="compositionally biased region" description="Polar residues" evidence="1">
    <location>
        <begin position="16"/>
        <end position="31"/>
    </location>
</feature>
<organism evidence="2 3">
    <name type="scientific">Chrysochromulina tobinii</name>
    <dbReference type="NCBI Taxonomy" id="1460289"/>
    <lineage>
        <taxon>Eukaryota</taxon>
        <taxon>Haptista</taxon>
        <taxon>Haptophyta</taxon>
        <taxon>Prymnesiophyceae</taxon>
        <taxon>Prymnesiales</taxon>
        <taxon>Chrysochromulinaceae</taxon>
        <taxon>Chrysochromulina</taxon>
    </lineage>
</organism>
<gene>
    <name evidence="2" type="ORF">Ctob_014581</name>
</gene>
<dbReference type="Proteomes" id="UP000037460">
    <property type="component" value="Unassembled WGS sequence"/>
</dbReference>
<reference evidence="3" key="1">
    <citation type="journal article" date="2015" name="PLoS Genet.">
        <title>Genome Sequence and Transcriptome Analyses of Chrysochromulina tobin: Metabolic Tools for Enhanced Algal Fitness in the Prominent Order Prymnesiales (Haptophyceae).</title>
        <authorList>
            <person name="Hovde B.T."/>
            <person name="Deodato C.R."/>
            <person name="Hunsperger H.M."/>
            <person name="Ryken S.A."/>
            <person name="Yost W."/>
            <person name="Jha R.K."/>
            <person name="Patterson J."/>
            <person name="Monnat R.J. Jr."/>
            <person name="Barlow S.B."/>
            <person name="Starkenburg S.R."/>
            <person name="Cattolico R.A."/>
        </authorList>
    </citation>
    <scope>NUCLEOTIDE SEQUENCE</scope>
    <source>
        <strain evidence="3">CCMP291</strain>
    </source>
</reference>
<feature type="compositionally biased region" description="Low complexity" evidence="1">
    <location>
        <begin position="482"/>
        <end position="495"/>
    </location>
</feature>
<evidence type="ECO:0000313" key="3">
    <source>
        <dbReference type="Proteomes" id="UP000037460"/>
    </source>
</evidence>
<evidence type="ECO:0000256" key="1">
    <source>
        <dbReference type="SAM" id="MobiDB-lite"/>
    </source>
</evidence>
<keyword evidence="3" id="KW-1185">Reference proteome</keyword>
<evidence type="ECO:0000313" key="2">
    <source>
        <dbReference type="EMBL" id="KOO53256.1"/>
    </source>
</evidence>
<name>A0A0M0LQH7_9EUKA</name>
<sequence>MQRRRGSAHGSAAAPDSTTGGRQTKWGSPGSQKFALSLQSAQLQGHVAWGMPEQPRTRPPQSRSRLRSTASEHALSVHELEAVRHSETTRQPLEAQRAVGARHPMMRAMRAELERLEEELGVLSCLRPTLHERWLSSLVRRALHAWQSRMHPGWLAGDGSRRIVRSSLLRGVASWRSIKGEMATQKHRLVRAARHLWQRRASRAWQGWVSTVAEQGTLVQLLHRGTSGWTLRQMLRGWSAWMQAMLMEARLRAWSCRARSHALRQLFAHAWRAWAYEARALAVQANRLRNGASAFVHWRLAYGFRDWSLALQLVRSERIGAAVKCVLCQRVARAWSAWVAAAHVRTQRRANTHRSVMHLVGMLERELSQSWRSWVGVAAASITARAEQVRLVQLGVGHSAHRLLATSLSSWHSALALREQDESCWSASMAQLRRVAKSRLVELGREHTARIGTASARRDDDEEPLPFECVCSSAEAELAEAPAGNGGASAHASGGLPQTSQMAGDHGMRRGWLAWMKALLASTWSRHDMFRAASLLALRQGWRGLRCWRQCCLDRSRALSSMQRSGCHIVRSSLLRGVASWRSIKGEMATQKHRLVRAARHLWQRRASRAWQGWVSTVAEQGTLVQLLHRGTSGWTQLQMDDGWSRWMGFGKHRSYIGSVVRRGLSMFNARCLARGLSIWCESTDLLRWSDELRQFALVHMIGAELSRSWRRWLLSIVTQARLLRPQPYLAAKKLPIAWTAWHVHLRSRQNLSMATQHLFRRQLRACYTDWMVATQGSIRILQRLSMAAFTNAALARAWRRWVEMVVQYRVVATWMSRHVASSWRRWVEMASERSRQLQLLRKGVVRLLSLEFARCLTTWREAATIEHACGAALSKAAIVVRRLVHLSLSRGWSSWVSGWCEEGHGVTDLVELRHIASLTSNSVARALHCWAEGAKAFTVKVQQLQHSAMASDRRNLAQACSAWAVFVSARKRLVGLVRIRHRARNAHYLAEAMGRWSVGSLLVKKTDQMRRHAWLHLQGAQLSRGWQLWLASSVTQAKLLSFQCYVAAKLRLCYLATWREAATSAHARHDALSKAAIVVQRLMHRALRRGWSSWTERGYALRMLVNLVHDGIEARHAHYLAEAMSRWSVGSLLVKKTDKMRRRAWLHLQGAQLSRGWQLWLASSAHREAGGAVSGGCHVDESTRGLIMEAMGRDGE</sequence>
<dbReference type="AlphaFoldDB" id="A0A0M0LQH7"/>
<feature type="region of interest" description="Disordered" evidence="1">
    <location>
        <begin position="49"/>
        <end position="74"/>
    </location>
</feature>